<dbReference type="InterPro" id="IPR036890">
    <property type="entry name" value="HATPase_C_sf"/>
</dbReference>
<protein>
    <recommendedName>
        <fullName evidence="4">Histidine kinase/HSP90-like ATPase domain-containing protein</fullName>
    </recommendedName>
</protein>
<evidence type="ECO:0000256" key="1">
    <source>
        <dbReference type="SAM" id="MobiDB-lite"/>
    </source>
</evidence>
<proteinExistence type="predicted"/>
<evidence type="ECO:0000313" key="2">
    <source>
        <dbReference type="EMBL" id="GGX84369.1"/>
    </source>
</evidence>
<feature type="region of interest" description="Disordered" evidence="1">
    <location>
        <begin position="1"/>
        <end position="20"/>
    </location>
</feature>
<name>A0A918U2I5_9ACTN</name>
<evidence type="ECO:0008006" key="4">
    <source>
        <dbReference type="Google" id="ProtNLM"/>
    </source>
</evidence>
<gene>
    <name evidence="2" type="ORF">GCM10010515_59940</name>
</gene>
<reference evidence="2" key="1">
    <citation type="journal article" date="2014" name="Int. J. Syst. Evol. Microbiol.">
        <title>Complete genome sequence of Corynebacterium casei LMG S-19264T (=DSM 44701T), isolated from a smear-ripened cheese.</title>
        <authorList>
            <consortium name="US DOE Joint Genome Institute (JGI-PGF)"/>
            <person name="Walter F."/>
            <person name="Albersmeier A."/>
            <person name="Kalinowski J."/>
            <person name="Ruckert C."/>
        </authorList>
    </citation>
    <scope>NUCLEOTIDE SEQUENCE</scope>
    <source>
        <strain evidence="2">JCM 4956</strain>
    </source>
</reference>
<dbReference type="SUPFAM" id="SSF55874">
    <property type="entry name" value="ATPase domain of HSP90 chaperone/DNA topoisomerase II/histidine kinase"/>
    <property type="match status" value="1"/>
</dbReference>
<dbReference type="Gene3D" id="3.30.565.10">
    <property type="entry name" value="Histidine kinase-like ATPase, C-terminal domain"/>
    <property type="match status" value="1"/>
</dbReference>
<keyword evidence="3" id="KW-1185">Reference proteome</keyword>
<comment type="caution">
    <text evidence="2">The sequence shown here is derived from an EMBL/GenBank/DDBJ whole genome shotgun (WGS) entry which is preliminary data.</text>
</comment>
<organism evidence="2 3">
    <name type="scientific">Streptomyces fructofermentans</name>
    <dbReference type="NCBI Taxonomy" id="152141"/>
    <lineage>
        <taxon>Bacteria</taxon>
        <taxon>Bacillati</taxon>
        <taxon>Actinomycetota</taxon>
        <taxon>Actinomycetes</taxon>
        <taxon>Kitasatosporales</taxon>
        <taxon>Streptomycetaceae</taxon>
        <taxon>Streptomyces</taxon>
    </lineage>
</organism>
<accession>A0A918U2I5</accession>
<dbReference type="EMBL" id="BMWD01000025">
    <property type="protein sequence ID" value="GGX84369.1"/>
    <property type="molecule type" value="Genomic_DNA"/>
</dbReference>
<sequence>MNSPKPRTTAPAEGESAPPRASTAVLLPLVEKNPRFLQFWPLTATVHAGPNARLRMRPWLTMSRWPGNIDQAARVADKLVDNAVKHGKPLQGGYVHLRVFGLPETDELAIEVEDGLPEFPGFEEAAAQSGEVQGRPKGLWWVAQYRGRLCWGTRVDDDGQIVGKTVQALLPATWDGSV</sequence>
<dbReference type="AlphaFoldDB" id="A0A918U2I5"/>
<reference evidence="2" key="2">
    <citation type="submission" date="2020-09" db="EMBL/GenBank/DDBJ databases">
        <authorList>
            <person name="Sun Q."/>
            <person name="Ohkuma M."/>
        </authorList>
    </citation>
    <scope>NUCLEOTIDE SEQUENCE</scope>
    <source>
        <strain evidence="2">JCM 4956</strain>
    </source>
</reference>
<dbReference type="Proteomes" id="UP000645555">
    <property type="component" value="Unassembled WGS sequence"/>
</dbReference>
<evidence type="ECO:0000313" key="3">
    <source>
        <dbReference type="Proteomes" id="UP000645555"/>
    </source>
</evidence>